<evidence type="ECO:0000313" key="6">
    <source>
        <dbReference type="EMBL" id="KAK2179674.1"/>
    </source>
</evidence>
<dbReference type="GO" id="GO:0061608">
    <property type="term" value="F:nuclear import signal receptor activity"/>
    <property type="evidence" value="ECO:0007669"/>
    <property type="project" value="InterPro"/>
</dbReference>
<evidence type="ECO:0000256" key="2">
    <source>
        <dbReference type="PROSITE-ProRule" id="PRU00259"/>
    </source>
</evidence>
<dbReference type="InterPro" id="IPR000225">
    <property type="entry name" value="Armadillo"/>
</dbReference>
<feature type="domain" description="IBB" evidence="5">
    <location>
        <begin position="1"/>
        <end position="53"/>
    </location>
</feature>
<comment type="similarity">
    <text evidence="1">Belongs to the importin alpha family.</text>
</comment>
<keyword evidence="7" id="KW-1185">Reference proteome</keyword>
<dbReference type="AlphaFoldDB" id="A0AAD9KXV1"/>
<dbReference type="InterPro" id="IPR011989">
    <property type="entry name" value="ARM-like"/>
</dbReference>
<dbReference type="PROSITE" id="PS51214">
    <property type="entry name" value="IBB"/>
    <property type="match status" value="1"/>
</dbReference>
<feature type="compositionally biased region" description="Basic and acidic residues" evidence="4">
    <location>
        <begin position="1"/>
        <end position="18"/>
    </location>
</feature>
<accession>A0AAD9KXV1</accession>
<dbReference type="Gene3D" id="1.25.10.10">
    <property type="entry name" value="Leucine-rich Repeat Variant"/>
    <property type="match status" value="1"/>
</dbReference>
<dbReference type="PROSITE" id="PS50176">
    <property type="entry name" value="ARM_REPEAT"/>
    <property type="match status" value="2"/>
</dbReference>
<dbReference type="EMBL" id="JAODUO010000477">
    <property type="protein sequence ID" value="KAK2179674.1"/>
    <property type="molecule type" value="Genomic_DNA"/>
</dbReference>
<dbReference type="Proteomes" id="UP001209878">
    <property type="component" value="Unassembled WGS sequence"/>
</dbReference>
<evidence type="ECO:0000313" key="7">
    <source>
        <dbReference type="Proteomes" id="UP001209878"/>
    </source>
</evidence>
<evidence type="ECO:0000256" key="4">
    <source>
        <dbReference type="SAM" id="MobiDB-lite"/>
    </source>
</evidence>
<comment type="caution">
    <text evidence="6">The sequence shown here is derived from an EMBL/GenBank/DDBJ whole genome shotgun (WGS) entry which is preliminary data.</text>
</comment>
<protein>
    <recommendedName>
        <fullName evidence="1">Importin subunit alpha</fullName>
    </recommendedName>
</protein>
<feature type="repeat" description="ARM" evidence="2">
    <location>
        <begin position="182"/>
        <end position="210"/>
    </location>
</feature>
<dbReference type="PIRSF" id="PIRSF005673">
    <property type="entry name" value="Importin_alpha"/>
    <property type="match status" value="1"/>
</dbReference>
<dbReference type="InterPro" id="IPR024931">
    <property type="entry name" value="Importin_alpha"/>
</dbReference>
<dbReference type="Pfam" id="PF01749">
    <property type="entry name" value="IBB"/>
    <property type="match status" value="1"/>
</dbReference>
<keyword evidence="1" id="KW-0653">Protein transport</keyword>
<dbReference type="PANTHER" id="PTHR16356">
    <property type="entry name" value="TRANSMEMBRANE AND COILED-COIL DOMAIN-CONTAINING PROTEIN 6 TMCO6"/>
    <property type="match status" value="1"/>
</dbReference>
<dbReference type="SUPFAM" id="SSF48371">
    <property type="entry name" value="ARM repeat"/>
    <property type="match status" value="1"/>
</dbReference>
<feature type="region of interest" description="Disordered" evidence="4">
    <location>
        <begin position="1"/>
        <end position="33"/>
    </location>
</feature>
<keyword evidence="1 3" id="KW-0813">Transport</keyword>
<organism evidence="6 7">
    <name type="scientific">Ridgeia piscesae</name>
    <name type="common">Tubeworm</name>
    <dbReference type="NCBI Taxonomy" id="27915"/>
    <lineage>
        <taxon>Eukaryota</taxon>
        <taxon>Metazoa</taxon>
        <taxon>Spiralia</taxon>
        <taxon>Lophotrochozoa</taxon>
        <taxon>Annelida</taxon>
        <taxon>Polychaeta</taxon>
        <taxon>Sedentaria</taxon>
        <taxon>Canalipalpata</taxon>
        <taxon>Sabellida</taxon>
        <taxon>Siboglinidae</taxon>
        <taxon>Ridgeia</taxon>
    </lineage>
</organism>
<evidence type="ECO:0000256" key="3">
    <source>
        <dbReference type="PROSITE-ProRule" id="PRU00561"/>
    </source>
</evidence>
<evidence type="ECO:0000259" key="5">
    <source>
        <dbReference type="PROSITE" id="PS51214"/>
    </source>
</evidence>
<gene>
    <name evidence="6" type="ORF">NP493_477g00030</name>
</gene>
<dbReference type="GO" id="GO:0006606">
    <property type="term" value="P:protein import into nucleus"/>
    <property type="evidence" value="ECO:0007669"/>
    <property type="project" value="InterPro"/>
</dbReference>
<dbReference type="GO" id="GO:0005737">
    <property type="term" value="C:cytoplasm"/>
    <property type="evidence" value="ECO:0007669"/>
    <property type="project" value="InterPro"/>
</dbReference>
<sequence length="484" mass="52964">MDTRKSQYKHKPESVKSLRERRRKQGEALRKAKREKLLSSKRIRQTSLTGVDEITELQVKEACSALTKKPESRGELLIFLKKAFTQGSAFIDAFLGEENAMTTLVSIFTGSDEKLQLEAAWCLTNIATGAEEHALSILKHAGAYLITFLSSGNGPLEDQCLWTVGNIAANGDKCHDMLKDLGVVAPLVKLLGSETSSVVQSAAFALSNMARGAPTHGKELVDSGAIPPLVKHLVYDEDKLKVLAEVSWVLAYLSASGDYEDALLEAGTLEKLNSVLIQVAKDHPNDFEVLTPLLRCLGNICCGLRDVSARACKNKDLVPALGTLLQSEHRHIKKECLWVLSNITAEPDICQQVIDAGILSSVIELLKSAFDIKRQAAYSLCNIACHGEAMCTVLLNKGALQVAVPLLKNHDQDTVELALNFCHLMLSNDKKSLEVFLDSGGLEGLEGLEYHSAENIQSLAKQILETFIYPEQEKEAKEKENVSA</sequence>
<feature type="repeat" description="ARM" evidence="2">
    <location>
        <begin position="224"/>
        <end position="268"/>
    </location>
</feature>
<dbReference type="PANTHER" id="PTHR16356:SF1">
    <property type="entry name" value="TRANSMEMBRANE AND COILED-COIL DOMAIN-CONTAINING PROTEIN 6"/>
    <property type="match status" value="1"/>
</dbReference>
<dbReference type="InterPro" id="IPR016024">
    <property type="entry name" value="ARM-type_fold"/>
</dbReference>
<name>A0AAD9KXV1_RIDPI</name>
<dbReference type="SMART" id="SM00185">
    <property type="entry name" value="ARM"/>
    <property type="match status" value="8"/>
</dbReference>
<dbReference type="Pfam" id="PF00514">
    <property type="entry name" value="Arm"/>
    <property type="match status" value="4"/>
</dbReference>
<evidence type="ECO:0000256" key="1">
    <source>
        <dbReference type="PIRNR" id="PIRNR005673"/>
    </source>
</evidence>
<dbReference type="InterPro" id="IPR002652">
    <property type="entry name" value="Importin-a_IBB"/>
</dbReference>
<reference evidence="6" key="1">
    <citation type="journal article" date="2023" name="Mol. Biol. Evol.">
        <title>Third-Generation Sequencing Reveals the Adaptive Role of the Epigenome in Three Deep-Sea Polychaetes.</title>
        <authorList>
            <person name="Perez M."/>
            <person name="Aroh O."/>
            <person name="Sun Y."/>
            <person name="Lan Y."/>
            <person name="Juniper S.K."/>
            <person name="Young C.R."/>
            <person name="Angers B."/>
            <person name="Qian P.Y."/>
        </authorList>
    </citation>
    <scope>NUCLEOTIDE SEQUENCE</scope>
    <source>
        <strain evidence="6">R07B-5</strain>
    </source>
</reference>
<proteinExistence type="inferred from homology"/>